<evidence type="ECO:0000313" key="2">
    <source>
        <dbReference type="Proteomes" id="UP001433508"/>
    </source>
</evidence>
<dbReference type="Proteomes" id="UP001433508">
    <property type="component" value="Unassembled WGS sequence"/>
</dbReference>
<organism evidence="1 2">
    <name type="scientific">Lipomyces kononenkoae</name>
    <name type="common">Yeast</name>
    <dbReference type="NCBI Taxonomy" id="34357"/>
    <lineage>
        <taxon>Eukaryota</taxon>
        <taxon>Fungi</taxon>
        <taxon>Dikarya</taxon>
        <taxon>Ascomycota</taxon>
        <taxon>Saccharomycotina</taxon>
        <taxon>Lipomycetes</taxon>
        <taxon>Lipomycetales</taxon>
        <taxon>Lipomycetaceae</taxon>
        <taxon>Lipomyces</taxon>
    </lineage>
</organism>
<gene>
    <name evidence="1" type="ORF">V1525DRAFT_325309</name>
</gene>
<feature type="non-terminal residue" evidence="1">
    <location>
        <position position="113"/>
    </location>
</feature>
<feature type="non-terminal residue" evidence="1">
    <location>
        <position position="1"/>
    </location>
</feature>
<keyword evidence="2" id="KW-1185">Reference proteome</keyword>
<accession>A0ACC3T5D8</accession>
<sequence length="113" mass="11828">TIVATLLSRIASEFNELRSVSWIATGYLIAQAAVMPTYGKLSDIFGRSQANVLFGVGSVLCGLAPNLWFLVFARVVAGTGGGGLTSLSAITLSDIVPLRQRGLLQGVGKIIYA</sequence>
<proteinExistence type="predicted"/>
<evidence type="ECO:0000313" key="1">
    <source>
        <dbReference type="EMBL" id="KAK9238856.1"/>
    </source>
</evidence>
<protein>
    <submittedName>
        <fullName evidence="1">Major facilitator superfamily domain-containing protein</fullName>
    </submittedName>
</protein>
<name>A0ACC3T5D8_LIPKO</name>
<comment type="caution">
    <text evidence="1">The sequence shown here is derived from an EMBL/GenBank/DDBJ whole genome shotgun (WGS) entry which is preliminary data.</text>
</comment>
<dbReference type="EMBL" id="MU971351">
    <property type="protein sequence ID" value="KAK9238856.1"/>
    <property type="molecule type" value="Genomic_DNA"/>
</dbReference>
<reference evidence="2" key="1">
    <citation type="journal article" date="2024" name="Front. Bioeng. Biotechnol.">
        <title>Genome-scale model development and genomic sequencing of the oleaginous clade Lipomyces.</title>
        <authorList>
            <person name="Czajka J.J."/>
            <person name="Han Y."/>
            <person name="Kim J."/>
            <person name="Mondo S.J."/>
            <person name="Hofstad B.A."/>
            <person name="Robles A."/>
            <person name="Haridas S."/>
            <person name="Riley R."/>
            <person name="LaButti K."/>
            <person name="Pangilinan J."/>
            <person name="Andreopoulos W."/>
            <person name="Lipzen A."/>
            <person name="Yan J."/>
            <person name="Wang M."/>
            <person name="Ng V."/>
            <person name="Grigoriev I.V."/>
            <person name="Spatafora J.W."/>
            <person name="Magnuson J.K."/>
            <person name="Baker S.E."/>
            <person name="Pomraning K.R."/>
        </authorList>
    </citation>
    <scope>NUCLEOTIDE SEQUENCE [LARGE SCALE GENOMIC DNA]</scope>
    <source>
        <strain evidence="2">CBS 7786</strain>
    </source>
</reference>